<dbReference type="RefSeq" id="WP_342553204.1">
    <property type="nucleotide sequence ID" value="NZ_CP159992.1"/>
</dbReference>
<dbReference type="AlphaFoldDB" id="A0AAU8NFT7"/>
<reference evidence="5" key="1">
    <citation type="submission" date="2024-05" db="EMBL/GenBank/DDBJ databases">
        <title>Draft genome assemblies of 36 bacteria isolated from hibernating arctic ground squirrels.</title>
        <authorList>
            <person name="McKee H."/>
            <person name="Mullen L."/>
            <person name="Drown D.M."/>
            <person name="Duddleston K.N."/>
        </authorList>
    </citation>
    <scope>NUCLEOTIDE SEQUENCE</scope>
    <source>
        <strain evidence="5">AN1007</strain>
    </source>
</reference>
<organism evidence="5">
    <name type="scientific">Paenibacillus sp. AN1007</name>
    <dbReference type="NCBI Taxonomy" id="3151385"/>
    <lineage>
        <taxon>Bacteria</taxon>
        <taxon>Bacillati</taxon>
        <taxon>Bacillota</taxon>
        <taxon>Bacilli</taxon>
        <taxon>Bacillales</taxon>
        <taxon>Paenibacillaceae</taxon>
        <taxon>Paenibacillus</taxon>
    </lineage>
</organism>
<dbReference type="PANTHER" id="PTHR43046">
    <property type="entry name" value="GDP-MANNOSE MANNOSYL HYDROLASE"/>
    <property type="match status" value="1"/>
</dbReference>
<dbReference type="SUPFAM" id="SSF55811">
    <property type="entry name" value="Nudix"/>
    <property type="match status" value="1"/>
</dbReference>
<proteinExistence type="inferred from homology"/>
<dbReference type="PANTHER" id="PTHR43046:SF2">
    <property type="entry name" value="8-OXO-DGTP DIPHOSPHATASE-RELATED"/>
    <property type="match status" value="1"/>
</dbReference>
<dbReference type="InterPro" id="IPR020476">
    <property type="entry name" value="Nudix_hydrolase"/>
</dbReference>
<accession>A0AAU8NFT7</accession>
<dbReference type="PROSITE" id="PS00893">
    <property type="entry name" value="NUDIX_BOX"/>
    <property type="match status" value="1"/>
</dbReference>
<keyword evidence="2 3" id="KW-0378">Hydrolase</keyword>
<evidence type="ECO:0000259" key="4">
    <source>
        <dbReference type="PROSITE" id="PS51462"/>
    </source>
</evidence>
<dbReference type="Gene3D" id="3.90.79.10">
    <property type="entry name" value="Nucleoside Triphosphate Pyrophosphohydrolase"/>
    <property type="match status" value="1"/>
</dbReference>
<comment type="cofactor">
    <cofactor evidence="1">
        <name>Mg(2+)</name>
        <dbReference type="ChEBI" id="CHEBI:18420"/>
    </cofactor>
</comment>
<sequence>MGYIEMLRGLVGNTPLILVRPSVLIVNHKQEILLVRYRDDNSWGVPGGMMELGESVEECARREVREEIGIEMKRLQLYGVFSGEELHTRLRNGDEYYNVVIGYICTQYEGELKPDGEEVVEAGFYSLTELPERTDPYIKQKILENAHALNMLL</sequence>
<dbReference type="EMBL" id="CP159992">
    <property type="protein sequence ID" value="XCP94957.1"/>
    <property type="molecule type" value="Genomic_DNA"/>
</dbReference>
<dbReference type="PRINTS" id="PR00502">
    <property type="entry name" value="NUDIXFAMILY"/>
</dbReference>
<evidence type="ECO:0000256" key="3">
    <source>
        <dbReference type="RuleBase" id="RU003476"/>
    </source>
</evidence>
<protein>
    <submittedName>
        <fullName evidence="5">NUDIX domain-containing protein</fullName>
    </submittedName>
</protein>
<dbReference type="Pfam" id="PF00293">
    <property type="entry name" value="NUDIX"/>
    <property type="match status" value="1"/>
</dbReference>
<dbReference type="InterPro" id="IPR020084">
    <property type="entry name" value="NUDIX_hydrolase_CS"/>
</dbReference>
<name>A0AAU8NFT7_9BACL</name>
<dbReference type="InterPro" id="IPR015797">
    <property type="entry name" value="NUDIX_hydrolase-like_dom_sf"/>
</dbReference>
<gene>
    <name evidence="5" type="ORF">ABXS70_28355</name>
</gene>
<evidence type="ECO:0000256" key="1">
    <source>
        <dbReference type="ARBA" id="ARBA00001946"/>
    </source>
</evidence>
<evidence type="ECO:0000256" key="2">
    <source>
        <dbReference type="ARBA" id="ARBA00022801"/>
    </source>
</evidence>
<dbReference type="PROSITE" id="PS51462">
    <property type="entry name" value="NUDIX"/>
    <property type="match status" value="1"/>
</dbReference>
<comment type="similarity">
    <text evidence="3">Belongs to the Nudix hydrolase family.</text>
</comment>
<feature type="domain" description="Nudix hydrolase" evidence="4">
    <location>
        <begin position="15"/>
        <end position="147"/>
    </location>
</feature>
<evidence type="ECO:0000313" key="5">
    <source>
        <dbReference type="EMBL" id="XCP94957.1"/>
    </source>
</evidence>
<dbReference type="CDD" id="cd04677">
    <property type="entry name" value="NUDIX_Hydrolase"/>
    <property type="match status" value="1"/>
</dbReference>
<dbReference type="InterPro" id="IPR000086">
    <property type="entry name" value="NUDIX_hydrolase_dom"/>
</dbReference>
<dbReference type="GO" id="GO:0016787">
    <property type="term" value="F:hydrolase activity"/>
    <property type="evidence" value="ECO:0007669"/>
    <property type="project" value="UniProtKB-KW"/>
</dbReference>